<evidence type="ECO:0000256" key="1">
    <source>
        <dbReference type="SAM" id="MobiDB-lite"/>
    </source>
</evidence>
<evidence type="ECO:0000256" key="2">
    <source>
        <dbReference type="SAM" id="Phobius"/>
    </source>
</evidence>
<keyword evidence="2" id="KW-1133">Transmembrane helix</keyword>
<gene>
    <name evidence="4" type="ORF">H0P51_09370</name>
</gene>
<evidence type="ECO:0000313" key="5">
    <source>
        <dbReference type="Proteomes" id="UP000510682"/>
    </source>
</evidence>
<feature type="compositionally biased region" description="Pro residues" evidence="1">
    <location>
        <begin position="61"/>
        <end position="76"/>
    </location>
</feature>
<evidence type="ECO:0000259" key="3">
    <source>
        <dbReference type="Pfam" id="PF14230"/>
    </source>
</evidence>
<keyword evidence="2" id="KW-0472">Membrane</keyword>
<dbReference type="Proteomes" id="UP000510682">
    <property type="component" value="Chromosome"/>
</dbReference>
<keyword evidence="2" id="KW-0812">Transmembrane</keyword>
<reference evidence="4" key="1">
    <citation type="submission" date="2020-07" db="EMBL/GenBank/DDBJ databases">
        <title>Description of Mycobacterium gordonae subsp. intergordonae subsp.nov. and Mycobacterium gordonae subsp. gordonae subsp. nov.</title>
        <authorList>
            <person name="Huang H."/>
        </authorList>
    </citation>
    <scope>NUCLEOTIDE SEQUENCE [LARGE SCALE GENOMIC DNA]</scope>
    <source>
        <strain evidence="4">24T</strain>
    </source>
</reference>
<dbReference type="InterPro" id="IPR025637">
    <property type="entry name" value="DUF4333"/>
</dbReference>
<feature type="transmembrane region" description="Helical" evidence="2">
    <location>
        <begin position="90"/>
        <end position="114"/>
    </location>
</feature>
<dbReference type="AlphaFoldDB" id="A0A7D6E1S5"/>
<proteinExistence type="predicted"/>
<dbReference type="RefSeq" id="WP_180917654.1">
    <property type="nucleotide sequence ID" value="NZ_CP059165.1"/>
</dbReference>
<evidence type="ECO:0000313" key="4">
    <source>
        <dbReference type="EMBL" id="QLL09069.1"/>
    </source>
</evidence>
<accession>A0A7D6E1S5</accession>
<dbReference type="EMBL" id="CP059165">
    <property type="protein sequence ID" value="QLL09069.1"/>
    <property type="molecule type" value="Genomic_DNA"/>
</dbReference>
<dbReference type="KEGG" id="mgor:H0P51_09370"/>
<keyword evidence="5" id="KW-1185">Reference proteome</keyword>
<sequence>MSTPRDRIQPPWPPNRGPDPSQEPTQHAEIPWYKQPVVRPAPPQSPPRPPSPYPGQYGSPPQYPPPGPGGPPPATPTLPQKPRSSNRTPLLVGAAIVAVVIAGVIAVLLLAGVVNGDTKKIAVSGVQTEVEQILLDRTSGYYSDDIKNVRCNNGQDPTVKKGQKFSCDVTVRGKPHQLTVTFDDDNGTYTVGLPQLGGGK</sequence>
<organism evidence="4 5">
    <name type="scientific">Mycobacterium vicinigordonae</name>
    <dbReference type="NCBI Taxonomy" id="1719132"/>
    <lineage>
        <taxon>Bacteria</taxon>
        <taxon>Bacillati</taxon>
        <taxon>Actinomycetota</taxon>
        <taxon>Actinomycetes</taxon>
        <taxon>Mycobacteriales</taxon>
        <taxon>Mycobacteriaceae</taxon>
        <taxon>Mycobacterium</taxon>
    </lineage>
</organism>
<feature type="compositionally biased region" description="Pro residues" evidence="1">
    <location>
        <begin position="39"/>
        <end position="53"/>
    </location>
</feature>
<name>A0A7D6E1S5_9MYCO</name>
<feature type="domain" description="DUF4333" evidence="3">
    <location>
        <begin position="113"/>
        <end position="187"/>
    </location>
</feature>
<feature type="region of interest" description="Disordered" evidence="1">
    <location>
        <begin position="1"/>
        <end position="85"/>
    </location>
</feature>
<protein>
    <submittedName>
        <fullName evidence="4">DUF4333 domain-containing protein</fullName>
    </submittedName>
</protein>
<reference evidence="4" key="2">
    <citation type="submission" date="2020-07" db="EMBL/GenBank/DDBJ databases">
        <authorList>
            <person name="Yu X."/>
        </authorList>
    </citation>
    <scope>NUCLEOTIDE SEQUENCE [LARGE SCALE GENOMIC DNA]</scope>
    <source>
        <strain evidence="4">24T</strain>
    </source>
</reference>
<dbReference type="Pfam" id="PF14230">
    <property type="entry name" value="DUF4333"/>
    <property type="match status" value="1"/>
</dbReference>